<evidence type="ECO:0000313" key="2">
    <source>
        <dbReference type="EMBL" id="OXU29560.1"/>
    </source>
</evidence>
<accession>A0A232FGB0</accession>
<dbReference type="Pfam" id="PF12248">
    <property type="entry name" value="Methyltransf_FA"/>
    <property type="match status" value="1"/>
</dbReference>
<dbReference type="Pfam" id="PF11901">
    <property type="entry name" value="DM9"/>
    <property type="match status" value="1"/>
</dbReference>
<evidence type="ECO:0000313" key="3">
    <source>
        <dbReference type="Proteomes" id="UP000215335"/>
    </source>
</evidence>
<gene>
    <name evidence="2" type="ORF">TSAR_012661</name>
</gene>
<keyword evidence="3" id="KW-1185">Reference proteome</keyword>
<dbReference type="PANTHER" id="PTHR31649:SF1">
    <property type="entry name" value="FARNESOIC ACID O-METHYL TRANSFERASE DOMAIN-CONTAINING PROTEIN"/>
    <property type="match status" value="1"/>
</dbReference>
<dbReference type="Proteomes" id="UP000215335">
    <property type="component" value="Unassembled WGS sequence"/>
</dbReference>
<dbReference type="AlphaFoldDB" id="A0A232FGB0"/>
<sequence>MIEPTLKIDTPDSLDYCYFPITKTYINFNVKASHDARICLRTSLNEDSDAYEIIIGGWGNTMSAIKRNRIEPDVAEAETPNIMSDDEICFFWMQWSCDGLIVIGHEDDESPFLSYCDKEPFSINYIGVSTAWGATGEWTLDGSYVTAPAVRSQLLETSSHWVDYDPELGLPRGAVTGHEDGLYIGRSRHRHSVTPGGVRGSSCSISWGGLGHEKHEFQLLCGKDVGWLKCSRGAVPLLALPAGETEDGNALFIGRIMHNGVAHIGKIQPNHQVCYVALHGQEVAYAEYEVLVLHDFPAIECIGR</sequence>
<feature type="domain" description="Farnesoic acid O-methyl transferase" evidence="1">
    <location>
        <begin position="13"/>
        <end position="142"/>
    </location>
</feature>
<name>A0A232FGB0_9HYME</name>
<dbReference type="SMART" id="SM00696">
    <property type="entry name" value="DM9"/>
    <property type="match status" value="2"/>
</dbReference>
<reference evidence="2 3" key="1">
    <citation type="journal article" date="2017" name="Curr. Biol.">
        <title>The Evolution of Venom by Co-option of Single-Copy Genes.</title>
        <authorList>
            <person name="Martinson E.O."/>
            <person name="Mrinalini"/>
            <person name="Kelkar Y.D."/>
            <person name="Chang C.H."/>
            <person name="Werren J.H."/>
        </authorList>
    </citation>
    <scope>NUCLEOTIDE SEQUENCE [LARGE SCALE GENOMIC DNA]</scope>
    <source>
        <strain evidence="2 3">Alberta</strain>
        <tissue evidence="2">Whole body</tissue>
    </source>
</reference>
<organism evidence="2 3">
    <name type="scientific">Trichomalopsis sarcophagae</name>
    <dbReference type="NCBI Taxonomy" id="543379"/>
    <lineage>
        <taxon>Eukaryota</taxon>
        <taxon>Metazoa</taxon>
        <taxon>Ecdysozoa</taxon>
        <taxon>Arthropoda</taxon>
        <taxon>Hexapoda</taxon>
        <taxon>Insecta</taxon>
        <taxon>Pterygota</taxon>
        <taxon>Neoptera</taxon>
        <taxon>Endopterygota</taxon>
        <taxon>Hymenoptera</taxon>
        <taxon>Apocrita</taxon>
        <taxon>Proctotrupomorpha</taxon>
        <taxon>Chalcidoidea</taxon>
        <taxon>Pteromalidae</taxon>
        <taxon>Pteromalinae</taxon>
        <taxon>Trichomalopsis</taxon>
    </lineage>
</organism>
<protein>
    <recommendedName>
        <fullName evidence="1">Farnesoic acid O-methyl transferase domain-containing protein</fullName>
    </recommendedName>
</protein>
<evidence type="ECO:0000259" key="1">
    <source>
        <dbReference type="Pfam" id="PF12248"/>
    </source>
</evidence>
<dbReference type="InterPro" id="IPR022041">
    <property type="entry name" value="Methyltransf_FA"/>
</dbReference>
<dbReference type="EMBL" id="NNAY01000275">
    <property type="protein sequence ID" value="OXU29560.1"/>
    <property type="molecule type" value="Genomic_DNA"/>
</dbReference>
<comment type="caution">
    <text evidence="2">The sequence shown here is derived from an EMBL/GenBank/DDBJ whole genome shotgun (WGS) entry which is preliminary data.</text>
</comment>
<dbReference type="PANTHER" id="PTHR31649">
    <property type="entry name" value="AGAP009604-PA"/>
    <property type="match status" value="1"/>
</dbReference>
<dbReference type="InterPro" id="IPR006616">
    <property type="entry name" value="DM9_repeat"/>
</dbReference>
<proteinExistence type="predicted"/>
<dbReference type="OrthoDB" id="2142040at2759"/>